<evidence type="ECO:0000313" key="4">
    <source>
        <dbReference type="Proteomes" id="UP001189429"/>
    </source>
</evidence>
<organism evidence="3 4">
    <name type="scientific">Prorocentrum cordatum</name>
    <dbReference type="NCBI Taxonomy" id="2364126"/>
    <lineage>
        <taxon>Eukaryota</taxon>
        <taxon>Sar</taxon>
        <taxon>Alveolata</taxon>
        <taxon>Dinophyceae</taxon>
        <taxon>Prorocentrales</taxon>
        <taxon>Prorocentraceae</taxon>
        <taxon>Prorocentrum</taxon>
    </lineage>
</organism>
<feature type="non-terminal residue" evidence="3">
    <location>
        <position position="1"/>
    </location>
</feature>
<dbReference type="InterPro" id="IPR038792">
    <property type="entry name" value="CFAP97D1/2"/>
</dbReference>
<proteinExistence type="inferred from homology"/>
<dbReference type="InterPro" id="IPR029488">
    <property type="entry name" value="Hmw/CFAP97"/>
</dbReference>
<evidence type="ECO:0000256" key="1">
    <source>
        <dbReference type="ARBA" id="ARBA00008315"/>
    </source>
</evidence>
<evidence type="ECO:0000256" key="2">
    <source>
        <dbReference type="SAM" id="MobiDB-lite"/>
    </source>
</evidence>
<comment type="caution">
    <text evidence="3">The sequence shown here is derived from an EMBL/GenBank/DDBJ whole genome shotgun (WGS) entry which is preliminary data.</text>
</comment>
<sequence length="261" mass="29170">SRARGGAAARRAEGAPTLPRAFVSAPALSPKGRAGALLMPKSNGNMWNMAGNACNRLVAERMEMRKHEAHLRALENTRGAVDSKKPRRGDHVHLRHKAKTKKLQEDRAADIQLENRILLQKMLSIDTKPSQAFKDLQAPPPARTLHGVAQRRELDRITDANQSLLQRLQNAKPTIDPIKWEDEEVDRQALKFRLSQNSSRARIARLRLPTTLPRIPGAGSSMSARRPVDEEWAELTAAELDQKVREMEGLEPRREALGHGD</sequence>
<accession>A0ABN9Q8N6</accession>
<name>A0ABN9Q8N6_9DINO</name>
<feature type="compositionally biased region" description="Basic and acidic residues" evidence="2">
    <location>
        <begin position="79"/>
        <end position="92"/>
    </location>
</feature>
<dbReference type="EMBL" id="CAUYUJ010002744">
    <property type="protein sequence ID" value="CAK0802177.1"/>
    <property type="molecule type" value="Genomic_DNA"/>
</dbReference>
<feature type="region of interest" description="Disordered" evidence="2">
    <location>
        <begin position="79"/>
        <end position="103"/>
    </location>
</feature>
<dbReference type="Proteomes" id="UP001189429">
    <property type="component" value="Unassembled WGS sequence"/>
</dbReference>
<reference evidence="3" key="1">
    <citation type="submission" date="2023-10" db="EMBL/GenBank/DDBJ databases">
        <authorList>
            <person name="Chen Y."/>
            <person name="Shah S."/>
            <person name="Dougan E. K."/>
            <person name="Thang M."/>
            <person name="Chan C."/>
        </authorList>
    </citation>
    <scope>NUCLEOTIDE SEQUENCE [LARGE SCALE GENOMIC DNA]</scope>
</reference>
<gene>
    <name evidence="3" type="ORF">PCOR1329_LOCUS9775</name>
</gene>
<keyword evidence="4" id="KW-1185">Reference proteome</keyword>
<dbReference type="Pfam" id="PF13879">
    <property type="entry name" value="Hmw_CFAP97"/>
    <property type="match status" value="1"/>
</dbReference>
<evidence type="ECO:0000313" key="3">
    <source>
        <dbReference type="EMBL" id="CAK0802177.1"/>
    </source>
</evidence>
<dbReference type="PANTHER" id="PTHR33768:SF3">
    <property type="entry name" value="MIP11318P"/>
    <property type="match status" value="1"/>
</dbReference>
<comment type="similarity">
    <text evidence="1">Belongs to the CFAP97 family.</text>
</comment>
<dbReference type="PANTHER" id="PTHR33768">
    <property type="entry name" value="MIP11318P"/>
    <property type="match status" value="1"/>
</dbReference>
<protein>
    <submittedName>
        <fullName evidence="3">Uncharacterized protein</fullName>
    </submittedName>
</protein>